<dbReference type="GO" id="GO:0033934">
    <property type="term" value="F:glucan 1,4-alpha-maltotriohydrolase activity"/>
    <property type="evidence" value="ECO:0007669"/>
    <property type="project" value="TreeGrafter"/>
</dbReference>
<comment type="similarity">
    <text evidence="1">Belongs to the glycosyl hydrolase 13 family.</text>
</comment>
<dbReference type="GO" id="GO:0000025">
    <property type="term" value="P:maltose catabolic process"/>
    <property type="evidence" value="ECO:0007669"/>
    <property type="project" value="TreeGrafter"/>
</dbReference>
<dbReference type="Gene3D" id="3.90.400.10">
    <property type="entry name" value="Oligo-1,6-glucosidase, Domain 2"/>
    <property type="match status" value="1"/>
</dbReference>
<dbReference type="GO" id="GO:0004575">
    <property type="term" value="F:sucrose alpha-glucosidase activity"/>
    <property type="evidence" value="ECO:0007669"/>
    <property type="project" value="TreeGrafter"/>
</dbReference>
<protein>
    <submittedName>
        <fullName evidence="4">Family 13 glycoside hydrolase</fullName>
    </submittedName>
</protein>
<evidence type="ECO:0000313" key="5">
    <source>
        <dbReference type="Proteomes" id="UP000813444"/>
    </source>
</evidence>
<dbReference type="PANTHER" id="PTHR10357">
    <property type="entry name" value="ALPHA-AMYLASE FAMILY MEMBER"/>
    <property type="match status" value="1"/>
</dbReference>
<evidence type="ECO:0000313" key="4">
    <source>
        <dbReference type="EMBL" id="KAH7308674.1"/>
    </source>
</evidence>
<organism evidence="4 5">
    <name type="scientific">Stachybotrys elegans</name>
    <dbReference type="NCBI Taxonomy" id="80388"/>
    <lineage>
        <taxon>Eukaryota</taxon>
        <taxon>Fungi</taxon>
        <taxon>Dikarya</taxon>
        <taxon>Ascomycota</taxon>
        <taxon>Pezizomycotina</taxon>
        <taxon>Sordariomycetes</taxon>
        <taxon>Hypocreomycetidae</taxon>
        <taxon>Hypocreales</taxon>
        <taxon>Stachybotryaceae</taxon>
        <taxon>Stachybotrys</taxon>
    </lineage>
</organism>
<dbReference type="InterPro" id="IPR006047">
    <property type="entry name" value="GH13_cat_dom"/>
</dbReference>
<dbReference type="EMBL" id="JAGPNK010000015">
    <property type="protein sequence ID" value="KAH7308674.1"/>
    <property type="molecule type" value="Genomic_DNA"/>
</dbReference>
<evidence type="ECO:0000256" key="2">
    <source>
        <dbReference type="ARBA" id="ARBA00026248"/>
    </source>
</evidence>
<sequence length="598" mass="67480">MTAGSIRSAWFKQGPVYHIFPASFHDSNGDGVGDLKGVQSKLEYIASLGAKIVRLGPIFDSPQVDMGYDVSDYSTVYRPYGTKEDMENLIRATHGLGMRLILDTPISHTSDQHAWFKESRLSKDNPKRNWYIWRPAKVSPQGERLPPNNWRSHLSDESAWEWDEDTQEYYLRLYSKGQPDLNWDCLDVRKAIYDTAFLPWLEAGANGFVVDLANLHNKPDDCKDAPITNPGSAYQTVSNIMANETSVSQYLDEINNILLEYGAIVVGYLPSVPGKDKDAQLASAARLQVSIQTDAAHVGIDTTCRFDDLPEAFSLPKFTEAVGRIQDLVNNGQGWPTIFLESQDLPRSVSRFIGTAATDHVLGAKMLAMMQSCLSGTLSIYQGQELGLLNAPLETWTLDNYVDIEARHYINKMQLQHDNSPGQTENTLRSLQRMSRDHARIPMAWNAKLNNCGFSSISGNPPWMEMHPLAATMNMRAQFHHERSVYNFWRRMFWIRNEHKDLLVYGAYKNMCPDHEGLFMFTKTSMDGRSRSLTVINTTAGERQWKTPGNAALGLPVYAIVDLKPLISTHWTPLARFCHGEGVPLSSYEGRIYLVETK</sequence>
<dbReference type="AlphaFoldDB" id="A0A8K0WLG1"/>
<evidence type="ECO:0000256" key="1">
    <source>
        <dbReference type="ARBA" id="ARBA00008061"/>
    </source>
</evidence>
<comment type="caution">
    <text evidence="4">The sequence shown here is derived from an EMBL/GenBank/DDBJ whole genome shotgun (WGS) entry which is preliminary data.</text>
</comment>
<evidence type="ECO:0000259" key="3">
    <source>
        <dbReference type="SMART" id="SM00642"/>
    </source>
</evidence>
<dbReference type="Proteomes" id="UP000813444">
    <property type="component" value="Unassembled WGS sequence"/>
</dbReference>
<accession>A0A8K0WLG1</accession>
<keyword evidence="2" id="KW-0462">Maltose metabolism</keyword>
<feature type="domain" description="Glycosyl hydrolase family 13 catalytic" evidence="3">
    <location>
        <begin position="18"/>
        <end position="440"/>
    </location>
</feature>
<dbReference type="Pfam" id="PF00128">
    <property type="entry name" value="Alpha-amylase"/>
    <property type="match status" value="1"/>
</dbReference>
<proteinExistence type="inferred from homology"/>
<dbReference type="GO" id="GO:0005987">
    <property type="term" value="P:sucrose catabolic process"/>
    <property type="evidence" value="ECO:0007669"/>
    <property type="project" value="TreeGrafter"/>
</dbReference>
<dbReference type="InterPro" id="IPR017853">
    <property type="entry name" value="GH"/>
</dbReference>
<keyword evidence="4" id="KW-0378">Hydrolase</keyword>
<dbReference type="GO" id="GO:0004556">
    <property type="term" value="F:alpha-amylase activity"/>
    <property type="evidence" value="ECO:0007669"/>
    <property type="project" value="TreeGrafter"/>
</dbReference>
<dbReference type="InterPro" id="IPR045857">
    <property type="entry name" value="O16G_dom_2"/>
</dbReference>
<dbReference type="SMART" id="SM00642">
    <property type="entry name" value="Aamy"/>
    <property type="match status" value="1"/>
</dbReference>
<keyword evidence="5" id="KW-1185">Reference proteome</keyword>
<gene>
    <name evidence="4" type="ORF">B0I35DRAFT_442404</name>
</gene>
<dbReference type="GO" id="GO:0004574">
    <property type="term" value="F:oligo-1,6-glucosidase activity"/>
    <property type="evidence" value="ECO:0007669"/>
    <property type="project" value="TreeGrafter"/>
</dbReference>
<name>A0A8K0WLG1_9HYPO</name>
<reference evidence="4" key="1">
    <citation type="journal article" date="2021" name="Nat. Commun.">
        <title>Genetic determinants of endophytism in the Arabidopsis root mycobiome.</title>
        <authorList>
            <person name="Mesny F."/>
            <person name="Miyauchi S."/>
            <person name="Thiergart T."/>
            <person name="Pickel B."/>
            <person name="Atanasova L."/>
            <person name="Karlsson M."/>
            <person name="Huettel B."/>
            <person name="Barry K.W."/>
            <person name="Haridas S."/>
            <person name="Chen C."/>
            <person name="Bauer D."/>
            <person name="Andreopoulos W."/>
            <person name="Pangilinan J."/>
            <person name="LaButti K."/>
            <person name="Riley R."/>
            <person name="Lipzen A."/>
            <person name="Clum A."/>
            <person name="Drula E."/>
            <person name="Henrissat B."/>
            <person name="Kohler A."/>
            <person name="Grigoriev I.V."/>
            <person name="Martin F.M."/>
            <person name="Hacquard S."/>
        </authorList>
    </citation>
    <scope>NUCLEOTIDE SEQUENCE</scope>
    <source>
        <strain evidence="4">MPI-CAGE-CH-0235</strain>
    </source>
</reference>
<dbReference type="Gene3D" id="3.20.20.80">
    <property type="entry name" value="Glycosidases"/>
    <property type="match status" value="1"/>
</dbReference>
<dbReference type="OrthoDB" id="1740265at2759"/>
<dbReference type="SUPFAM" id="SSF51445">
    <property type="entry name" value="(Trans)glycosidases"/>
    <property type="match status" value="1"/>
</dbReference>
<dbReference type="PANTHER" id="PTHR10357:SF179">
    <property type="entry name" value="NEUTRAL AND BASIC AMINO ACID TRANSPORT PROTEIN RBAT"/>
    <property type="match status" value="1"/>
</dbReference>